<sequence>MTAIILILNKTLNYSLRMVMLSVIALLLCGMPSKGYARYTRACVDKTNLIATPGKITIDTDNPSAYPVGTLIGQPYASDYNEVFIFTGTVCSGTGTSTWTNNMWTVSTGTYSSPEGVLPVYPILDANNEYTSFGFAMAVADPNEPYQPFDVSPSKPLWSIDGMLHEGSLGAKYKIYFVTTGPLVAGSYIIPLQSLAGICISSSQTSDTGDQCQSIFVSSFIITVNSNSCDINADTPSTVNLSRINANDLPHKGDVGNNVDFTIGLKCNAATTVNMTLTDPNGGDAENGVLYNDTGDGLAQNVGVQILSVKDGGQTPQTVHLNESFTVGNASEGQYSIPMSARYYRTSDDTIVGGKVSASVIYELSYQ</sequence>
<keyword evidence="4" id="KW-0281">Fimbrium</keyword>
<accession>A0ABT8PXJ2</accession>
<dbReference type="Proteomes" id="UP001174867">
    <property type="component" value="Unassembled WGS sequence"/>
</dbReference>
<dbReference type="RefSeq" id="WP_301699182.1">
    <property type="nucleotide sequence ID" value="NZ_JAUJYW010000004.1"/>
</dbReference>
<dbReference type="Gene3D" id="2.60.40.1090">
    <property type="entry name" value="Fimbrial-type adhesion domain"/>
    <property type="match status" value="1"/>
</dbReference>
<comment type="caution">
    <text evidence="6">The sequence shown here is derived from an EMBL/GenBank/DDBJ whole genome shotgun (WGS) entry which is preliminary data.</text>
</comment>
<dbReference type="PANTHER" id="PTHR33420:SF3">
    <property type="entry name" value="FIMBRIAL SUBUNIT ELFA"/>
    <property type="match status" value="1"/>
</dbReference>
<dbReference type="Pfam" id="PF00419">
    <property type="entry name" value="Fimbrial"/>
    <property type="match status" value="1"/>
</dbReference>
<keyword evidence="7" id="KW-1185">Reference proteome</keyword>
<evidence type="ECO:0000256" key="4">
    <source>
        <dbReference type="ARBA" id="ARBA00023263"/>
    </source>
</evidence>
<dbReference type="InterPro" id="IPR008966">
    <property type="entry name" value="Adhesion_dom_sf"/>
</dbReference>
<reference evidence="6 7" key="1">
    <citation type="submission" date="2023-07" db="EMBL/GenBank/DDBJ databases">
        <title>Citrobacter selenititolerans sp. nov., isolated from seleniferous soil.</title>
        <authorList>
            <person name="Zhang S."/>
            <person name="Li K."/>
            <person name="Peng J."/>
            <person name="Wang H."/>
            <person name="Sun J."/>
            <person name="Guo Y."/>
        </authorList>
    </citation>
    <scope>NUCLEOTIDE SEQUENCE [LARGE SCALE GENOMIC DNA]</scope>
    <source>
        <strain evidence="6 7">S2-9</strain>
    </source>
</reference>
<dbReference type="SUPFAM" id="SSF49401">
    <property type="entry name" value="Bacterial adhesins"/>
    <property type="match status" value="1"/>
</dbReference>
<evidence type="ECO:0000256" key="3">
    <source>
        <dbReference type="ARBA" id="ARBA00022729"/>
    </source>
</evidence>
<evidence type="ECO:0000313" key="6">
    <source>
        <dbReference type="EMBL" id="MDN8600124.1"/>
    </source>
</evidence>
<dbReference type="InterPro" id="IPR050263">
    <property type="entry name" value="Bact_Fimbrial_Adh_Pro"/>
</dbReference>
<dbReference type="InterPro" id="IPR000259">
    <property type="entry name" value="Adhesion_dom_fimbrial"/>
</dbReference>
<gene>
    <name evidence="6" type="ORF">Q0A17_11975</name>
</gene>
<keyword evidence="3" id="KW-0732">Signal</keyword>
<evidence type="ECO:0000259" key="5">
    <source>
        <dbReference type="Pfam" id="PF00419"/>
    </source>
</evidence>
<comment type="subcellular location">
    <subcellularLocation>
        <location evidence="1">Fimbrium</location>
    </subcellularLocation>
</comment>
<proteinExistence type="inferred from homology"/>
<dbReference type="InterPro" id="IPR036937">
    <property type="entry name" value="Adhesion_dom_fimbrial_sf"/>
</dbReference>
<evidence type="ECO:0000256" key="2">
    <source>
        <dbReference type="ARBA" id="ARBA00006671"/>
    </source>
</evidence>
<dbReference type="PANTHER" id="PTHR33420">
    <property type="entry name" value="FIMBRIAL SUBUNIT ELFA-RELATED"/>
    <property type="match status" value="1"/>
</dbReference>
<feature type="domain" description="Fimbrial-type adhesion" evidence="5">
    <location>
        <begin position="223"/>
        <end position="367"/>
    </location>
</feature>
<organism evidence="6 7">
    <name type="scientific">Citrobacter enshiensis</name>
    <dbReference type="NCBI Taxonomy" id="2971264"/>
    <lineage>
        <taxon>Bacteria</taxon>
        <taxon>Pseudomonadati</taxon>
        <taxon>Pseudomonadota</taxon>
        <taxon>Gammaproteobacteria</taxon>
        <taxon>Enterobacterales</taxon>
        <taxon>Enterobacteriaceae</taxon>
        <taxon>Citrobacter</taxon>
    </lineage>
</organism>
<name>A0ABT8PXJ2_9ENTR</name>
<dbReference type="EMBL" id="JAUJYW010000004">
    <property type="protein sequence ID" value="MDN8600124.1"/>
    <property type="molecule type" value="Genomic_DNA"/>
</dbReference>
<evidence type="ECO:0000256" key="1">
    <source>
        <dbReference type="ARBA" id="ARBA00004561"/>
    </source>
</evidence>
<comment type="similarity">
    <text evidence="2">Belongs to the fimbrial protein family.</text>
</comment>
<protein>
    <submittedName>
        <fullName evidence="6">Fimbrial protein</fullName>
    </submittedName>
</protein>
<evidence type="ECO:0000313" key="7">
    <source>
        <dbReference type="Proteomes" id="UP001174867"/>
    </source>
</evidence>